<gene>
    <name evidence="4" type="ORF">ANANG_G00065080</name>
</gene>
<feature type="compositionally biased region" description="Pro residues" evidence="3">
    <location>
        <begin position="168"/>
        <end position="197"/>
    </location>
</feature>
<dbReference type="EMBL" id="JAFIRN010000003">
    <property type="protein sequence ID" value="KAG5852672.1"/>
    <property type="molecule type" value="Genomic_DNA"/>
</dbReference>
<evidence type="ECO:0000256" key="1">
    <source>
        <dbReference type="ARBA" id="ARBA00004498"/>
    </source>
</evidence>
<evidence type="ECO:0000313" key="5">
    <source>
        <dbReference type="Proteomes" id="UP001044222"/>
    </source>
</evidence>
<comment type="subcellular location">
    <subcellularLocation>
        <location evidence="1">Secreted</location>
        <location evidence="1">Extracellular space</location>
        <location evidence="1">Extracellular matrix</location>
    </subcellularLocation>
</comment>
<keyword evidence="5" id="KW-1185">Reference proteome</keyword>
<dbReference type="GO" id="GO:0030020">
    <property type="term" value="F:extracellular matrix structural constituent conferring tensile strength"/>
    <property type="evidence" value="ECO:0007669"/>
    <property type="project" value="TreeGrafter"/>
</dbReference>
<dbReference type="GO" id="GO:0031012">
    <property type="term" value="C:extracellular matrix"/>
    <property type="evidence" value="ECO:0007669"/>
    <property type="project" value="TreeGrafter"/>
</dbReference>
<keyword evidence="2" id="KW-0964">Secreted</keyword>
<feature type="compositionally biased region" description="Basic and acidic residues" evidence="3">
    <location>
        <begin position="140"/>
        <end position="161"/>
    </location>
</feature>
<protein>
    <submittedName>
        <fullName evidence="4">Uncharacterized protein</fullName>
    </submittedName>
</protein>
<evidence type="ECO:0000256" key="2">
    <source>
        <dbReference type="ARBA" id="ARBA00022530"/>
    </source>
</evidence>
<feature type="region of interest" description="Disordered" evidence="3">
    <location>
        <begin position="139"/>
        <end position="219"/>
    </location>
</feature>
<accession>A0A9D3S7B7</accession>
<reference evidence="4" key="1">
    <citation type="submission" date="2021-01" db="EMBL/GenBank/DDBJ databases">
        <title>A chromosome-scale assembly of European eel, Anguilla anguilla.</title>
        <authorList>
            <person name="Henkel C."/>
            <person name="Jong-Raadsen S.A."/>
            <person name="Dufour S."/>
            <person name="Weltzien F.-A."/>
            <person name="Palstra A.P."/>
            <person name="Pelster B."/>
            <person name="Spaink H.P."/>
            <person name="Van Den Thillart G.E."/>
            <person name="Jansen H."/>
            <person name="Zahm M."/>
            <person name="Klopp C."/>
            <person name="Cedric C."/>
            <person name="Louis A."/>
            <person name="Berthelot C."/>
            <person name="Parey E."/>
            <person name="Roest Crollius H."/>
            <person name="Montfort J."/>
            <person name="Robinson-Rechavi M."/>
            <person name="Bucao C."/>
            <person name="Bouchez O."/>
            <person name="Gislard M."/>
            <person name="Lluch J."/>
            <person name="Milhes M."/>
            <person name="Lampietro C."/>
            <person name="Lopez Roques C."/>
            <person name="Donnadieu C."/>
            <person name="Braasch I."/>
            <person name="Desvignes T."/>
            <person name="Postlethwait J."/>
            <person name="Bobe J."/>
            <person name="Guiguen Y."/>
            <person name="Dirks R."/>
        </authorList>
    </citation>
    <scope>NUCLEOTIDE SEQUENCE</scope>
    <source>
        <strain evidence="4">Tag_6206</strain>
        <tissue evidence="4">Liver</tissue>
    </source>
</reference>
<keyword evidence="2" id="KW-0272">Extracellular matrix</keyword>
<dbReference type="GO" id="GO:0005615">
    <property type="term" value="C:extracellular space"/>
    <property type="evidence" value="ECO:0007669"/>
    <property type="project" value="TreeGrafter"/>
</dbReference>
<name>A0A9D3S7B7_ANGAN</name>
<dbReference type="InterPro" id="IPR050149">
    <property type="entry name" value="Collagen_superfamily"/>
</dbReference>
<dbReference type="Proteomes" id="UP001044222">
    <property type="component" value="Unassembled WGS sequence"/>
</dbReference>
<dbReference type="PANTHER" id="PTHR24023:SF1082">
    <property type="entry name" value="COLLAGEN TRIPLE HELIX REPEAT"/>
    <property type="match status" value="1"/>
</dbReference>
<evidence type="ECO:0000313" key="4">
    <source>
        <dbReference type="EMBL" id="KAG5852672.1"/>
    </source>
</evidence>
<feature type="non-terminal residue" evidence="4">
    <location>
        <position position="1"/>
    </location>
</feature>
<dbReference type="AlphaFoldDB" id="A0A9D3S7B7"/>
<sequence>VYLSPAHLLRRLGKPHPPAHKRTFHAACCRSELFSRVLSQQWLIHSHSRTDMKVMAVPLHFTGLILLLVLQLTLPHYAHGGAYYGHKQLQQLPQQHQPLPQLPHMALGKDGLPQQQYLGKEVPHMIPQYRKEFPQLPMHLGKEMPRKDGKGETIPRGEKGNPGDVGPKGPPGPQGPPGLPGHGMPGPPGKPGPPGPPGYAGIAKPGMPGMPGKPGAGCQGWGNQGGRGCQGNQGPEESLVIRACLDFPVFQGQKVTKGLVSRGCLA</sequence>
<dbReference type="PANTHER" id="PTHR24023">
    <property type="entry name" value="COLLAGEN ALPHA"/>
    <property type="match status" value="1"/>
</dbReference>
<evidence type="ECO:0000256" key="3">
    <source>
        <dbReference type="SAM" id="MobiDB-lite"/>
    </source>
</evidence>
<proteinExistence type="predicted"/>
<dbReference type="GO" id="GO:0030198">
    <property type="term" value="P:extracellular matrix organization"/>
    <property type="evidence" value="ECO:0007669"/>
    <property type="project" value="TreeGrafter"/>
</dbReference>
<organism evidence="4 5">
    <name type="scientific">Anguilla anguilla</name>
    <name type="common">European freshwater eel</name>
    <name type="synonym">Muraena anguilla</name>
    <dbReference type="NCBI Taxonomy" id="7936"/>
    <lineage>
        <taxon>Eukaryota</taxon>
        <taxon>Metazoa</taxon>
        <taxon>Chordata</taxon>
        <taxon>Craniata</taxon>
        <taxon>Vertebrata</taxon>
        <taxon>Euteleostomi</taxon>
        <taxon>Actinopterygii</taxon>
        <taxon>Neopterygii</taxon>
        <taxon>Teleostei</taxon>
        <taxon>Anguilliformes</taxon>
        <taxon>Anguillidae</taxon>
        <taxon>Anguilla</taxon>
    </lineage>
</organism>
<comment type="caution">
    <text evidence="4">The sequence shown here is derived from an EMBL/GenBank/DDBJ whole genome shotgun (WGS) entry which is preliminary data.</text>
</comment>